<evidence type="ECO:0000313" key="1">
    <source>
        <dbReference type="EMBL" id="GIH91018.1"/>
    </source>
</evidence>
<comment type="caution">
    <text evidence="1">The sequence shown here is derived from an EMBL/GenBank/DDBJ whole genome shotgun (WGS) entry which is preliminary data.</text>
</comment>
<accession>A0A8J3SJY5</accession>
<sequence>MMTAVFSDSTMGEAQRRELLCGGEAFVHPATPASRELVASTRELIADAFGGRDPETAQHGMAVEEPGCVPEEPALEYESRALSGAS</sequence>
<dbReference type="AlphaFoldDB" id="A0A8J3SJY5"/>
<protein>
    <submittedName>
        <fullName evidence="1">Uncharacterized protein</fullName>
    </submittedName>
</protein>
<organism evidence="1 2">
    <name type="scientific">Planobispora siamensis</name>
    <dbReference type="NCBI Taxonomy" id="936338"/>
    <lineage>
        <taxon>Bacteria</taxon>
        <taxon>Bacillati</taxon>
        <taxon>Actinomycetota</taxon>
        <taxon>Actinomycetes</taxon>
        <taxon>Streptosporangiales</taxon>
        <taxon>Streptosporangiaceae</taxon>
        <taxon>Planobispora</taxon>
    </lineage>
</organism>
<keyword evidence="2" id="KW-1185">Reference proteome</keyword>
<dbReference type="EMBL" id="BOOJ01000014">
    <property type="protein sequence ID" value="GIH91018.1"/>
    <property type="molecule type" value="Genomic_DNA"/>
</dbReference>
<proteinExistence type="predicted"/>
<gene>
    <name evidence="1" type="ORF">Psi01_16480</name>
</gene>
<evidence type="ECO:0000313" key="2">
    <source>
        <dbReference type="Proteomes" id="UP000619788"/>
    </source>
</evidence>
<dbReference type="Proteomes" id="UP000619788">
    <property type="component" value="Unassembled WGS sequence"/>
</dbReference>
<reference evidence="1 2" key="1">
    <citation type="submission" date="2021-01" db="EMBL/GenBank/DDBJ databases">
        <title>Whole genome shotgun sequence of Planobispora siamensis NBRC 107568.</title>
        <authorList>
            <person name="Komaki H."/>
            <person name="Tamura T."/>
        </authorList>
    </citation>
    <scope>NUCLEOTIDE SEQUENCE [LARGE SCALE GENOMIC DNA]</scope>
    <source>
        <strain evidence="1 2">NBRC 107568</strain>
    </source>
</reference>
<name>A0A8J3SJY5_9ACTN</name>